<evidence type="ECO:0000313" key="12">
    <source>
        <dbReference type="EMBL" id="BDI04958.1"/>
    </source>
</evidence>
<keyword evidence="3 9" id="KW-0812">Transmembrane</keyword>
<dbReference type="RefSeq" id="WP_251973038.1">
    <property type="nucleotide sequence ID" value="NZ_AP025730.1"/>
</dbReference>
<keyword evidence="4" id="KW-0547">Nucleotide-binding</keyword>
<dbReference type="InterPro" id="IPR027417">
    <property type="entry name" value="P-loop_NTPase"/>
</dbReference>
<dbReference type="NCBIfam" id="TIGR01842">
    <property type="entry name" value="type_I_sec_PrtD"/>
    <property type="match status" value="1"/>
</dbReference>
<feature type="compositionally biased region" description="Low complexity" evidence="8">
    <location>
        <begin position="556"/>
        <end position="565"/>
    </location>
</feature>
<protein>
    <submittedName>
        <fullName evidence="12">Peptide ABC transporter</fullName>
    </submittedName>
</protein>
<dbReference type="InterPro" id="IPR003593">
    <property type="entry name" value="AAA+_ATPase"/>
</dbReference>
<dbReference type="Gene3D" id="3.40.50.300">
    <property type="entry name" value="P-loop containing nucleotide triphosphate hydrolases"/>
    <property type="match status" value="1"/>
</dbReference>
<proteinExistence type="predicted"/>
<evidence type="ECO:0000256" key="7">
    <source>
        <dbReference type="ARBA" id="ARBA00023136"/>
    </source>
</evidence>
<evidence type="ECO:0000256" key="5">
    <source>
        <dbReference type="ARBA" id="ARBA00022840"/>
    </source>
</evidence>
<evidence type="ECO:0000313" key="13">
    <source>
        <dbReference type="Proteomes" id="UP001057498"/>
    </source>
</evidence>
<dbReference type="SUPFAM" id="SSF90123">
    <property type="entry name" value="ABC transporter transmembrane region"/>
    <property type="match status" value="1"/>
</dbReference>
<evidence type="ECO:0000256" key="2">
    <source>
        <dbReference type="ARBA" id="ARBA00022475"/>
    </source>
</evidence>
<evidence type="ECO:0000259" key="11">
    <source>
        <dbReference type="PROSITE" id="PS50929"/>
    </source>
</evidence>
<evidence type="ECO:0000259" key="10">
    <source>
        <dbReference type="PROSITE" id="PS50893"/>
    </source>
</evidence>
<sequence>MKRLLRWALAFSFVINLLWLAPAMFSLQVFDRVLTSQSKETLLVLVLGLCIAFALTGVLEYLRGRLQGVLGSIVNDALAPEIARLTLVEAAKRQGPVPMEPLRDVARLRNLFSAQGVIAVLDAPWALVFIGVIALAHPWLGVGAAAAGAVMLAFTFLNDRLTRKSIEEVQSEAGKSQRYLEQAMSNSEAAQALGMSDSLVARWQQMSMRLADLQGPVARRAVAMSSFIRVLRQGIQVLLQALGAYLVLDGQASPGVMVASTMLLGRALAPIEQMVASWKVLAEGRLAYQRLNPMLKQVMGRQPPMQLPAPTGQLTAAGLVYRPARSDRMIVAGISLQLATGESLAIIGPSGSGKSTLVRLLIGLWAPAAGVVRLDGVDLSKWGREQVGPHIGYVPQDVELFAGTVADNIARLGPVDSDLVVEAAKLAGVHEMILGLPEGYDTEIDPHAALLSPGQRQRIAVARALFGSPRLVVMDEPNSNLDGAGELALAETLKQLRGNTTVIVVTHRATLTAHVDKILVVEAGRATHFGPARDVLQALSGGARPMPAGGGPAVAPPQGVSRPAAPAAPPSVTYPGNEASTPAASNPPMAQVLPMARSASGAGLLN</sequence>
<evidence type="ECO:0000256" key="3">
    <source>
        <dbReference type="ARBA" id="ARBA00022692"/>
    </source>
</evidence>
<keyword evidence="7 9" id="KW-0472">Membrane</keyword>
<keyword evidence="6 9" id="KW-1133">Transmembrane helix</keyword>
<feature type="domain" description="ABC transporter" evidence="10">
    <location>
        <begin position="314"/>
        <end position="548"/>
    </location>
</feature>
<comment type="subcellular location">
    <subcellularLocation>
        <location evidence="1">Cell membrane</location>
        <topology evidence="1">Multi-pass membrane protein</topology>
    </subcellularLocation>
</comment>
<reference evidence="12" key="1">
    <citation type="submission" date="2022-04" db="EMBL/GenBank/DDBJ databases">
        <title>Whole genome sequence of Sphaerotilus sp. FB-5.</title>
        <authorList>
            <person name="Takeda M."/>
            <person name="Narihara S."/>
            <person name="Akimoto M."/>
            <person name="Akimoto R."/>
            <person name="Nishiyashiki S."/>
            <person name="Murakami T."/>
        </authorList>
    </citation>
    <scope>NUCLEOTIDE SEQUENCE</scope>
    <source>
        <strain evidence="12">FB-5</strain>
    </source>
</reference>
<dbReference type="Pfam" id="PF00005">
    <property type="entry name" value="ABC_tran"/>
    <property type="match status" value="1"/>
</dbReference>
<dbReference type="InterPro" id="IPR010128">
    <property type="entry name" value="ATPase_T1SS_PrtD-like"/>
</dbReference>
<dbReference type="EMBL" id="AP025730">
    <property type="protein sequence ID" value="BDI04958.1"/>
    <property type="molecule type" value="Genomic_DNA"/>
</dbReference>
<evidence type="ECO:0000256" key="8">
    <source>
        <dbReference type="SAM" id="MobiDB-lite"/>
    </source>
</evidence>
<dbReference type="PROSITE" id="PS00211">
    <property type="entry name" value="ABC_TRANSPORTER_1"/>
    <property type="match status" value="1"/>
</dbReference>
<dbReference type="InterPro" id="IPR017871">
    <property type="entry name" value="ABC_transporter-like_CS"/>
</dbReference>
<evidence type="ECO:0000256" key="4">
    <source>
        <dbReference type="ARBA" id="ARBA00022741"/>
    </source>
</evidence>
<dbReference type="SUPFAM" id="SSF52540">
    <property type="entry name" value="P-loop containing nucleoside triphosphate hydrolases"/>
    <property type="match status" value="1"/>
</dbReference>
<dbReference type="InterPro" id="IPR003439">
    <property type="entry name" value="ABC_transporter-like_ATP-bd"/>
</dbReference>
<keyword evidence="13" id="KW-1185">Reference proteome</keyword>
<name>A0ABN6PJ02_9BURK</name>
<accession>A0ABN6PJ02</accession>
<dbReference type="InterPro" id="IPR036640">
    <property type="entry name" value="ABC1_TM_sf"/>
</dbReference>
<organism evidence="12 13">
    <name type="scientific">Sphaerotilus microaerophilus</name>
    <dbReference type="NCBI Taxonomy" id="2914710"/>
    <lineage>
        <taxon>Bacteria</taxon>
        <taxon>Pseudomonadati</taxon>
        <taxon>Pseudomonadota</taxon>
        <taxon>Betaproteobacteria</taxon>
        <taxon>Burkholderiales</taxon>
        <taxon>Sphaerotilaceae</taxon>
        <taxon>Sphaerotilus</taxon>
    </lineage>
</organism>
<gene>
    <name evidence="12" type="ORF">CATMQ487_19280</name>
</gene>
<dbReference type="InterPro" id="IPR011527">
    <property type="entry name" value="ABC1_TM_dom"/>
</dbReference>
<dbReference type="SMART" id="SM00382">
    <property type="entry name" value="AAA"/>
    <property type="match status" value="1"/>
</dbReference>
<dbReference type="PROSITE" id="PS50893">
    <property type="entry name" value="ABC_TRANSPORTER_2"/>
    <property type="match status" value="1"/>
</dbReference>
<feature type="domain" description="ABC transmembrane type-1" evidence="11">
    <location>
        <begin position="7"/>
        <end position="283"/>
    </location>
</feature>
<dbReference type="PANTHER" id="PTHR24221">
    <property type="entry name" value="ATP-BINDING CASSETTE SUB-FAMILY B"/>
    <property type="match status" value="1"/>
</dbReference>
<evidence type="ECO:0000256" key="1">
    <source>
        <dbReference type="ARBA" id="ARBA00004651"/>
    </source>
</evidence>
<keyword evidence="5" id="KW-0067">ATP-binding</keyword>
<feature type="region of interest" description="Disordered" evidence="8">
    <location>
        <begin position="540"/>
        <end position="589"/>
    </location>
</feature>
<dbReference type="Pfam" id="PF00664">
    <property type="entry name" value="ABC_membrane"/>
    <property type="match status" value="1"/>
</dbReference>
<feature type="transmembrane region" description="Helical" evidence="9">
    <location>
        <begin position="42"/>
        <end position="62"/>
    </location>
</feature>
<dbReference type="PANTHER" id="PTHR24221:SF248">
    <property type="entry name" value="ABC TRANSPORTER TRANSMEMBRANE REGION"/>
    <property type="match status" value="1"/>
</dbReference>
<feature type="transmembrane region" description="Helical" evidence="9">
    <location>
        <begin position="7"/>
        <end position="30"/>
    </location>
</feature>
<evidence type="ECO:0000256" key="9">
    <source>
        <dbReference type="SAM" id="Phobius"/>
    </source>
</evidence>
<dbReference type="Proteomes" id="UP001057498">
    <property type="component" value="Chromosome"/>
</dbReference>
<dbReference type="PROSITE" id="PS50929">
    <property type="entry name" value="ABC_TM1F"/>
    <property type="match status" value="1"/>
</dbReference>
<dbReference type="Gene3D" id="1.20.1560.10">
    <property type="entry name" value="ABC transporter type 1, transmembrane domain"/>
    <property type="match status" value="1"/>
</dbReference>
<evidence type="ECO:0000256" key="6">
    <source>
        <dbReference type="ARBA" id="ARBA00022989"/>
    </source>
</evidence>
<dbReference type="InterPro" id="IPR039421">
    <property type="entry name" value="Type_1_exporter"/>
</dbReference>
<keyword evidence="2" id="KW-1003">Cell membrane</keyword>